<evidence type="ECO:0000313" key="1">
    <source>
        <dbReference type="EMBL" id="MDJ1134030.1"/>
    </source>
</evidence>
<sequence>MNRPLRITLFTVLAVALVAAGAVGGALYAHEDPKEPKKFSERTKGSTCWAAGSVLDRLVPASPSAESSMYATREELQYDSSCLITADGKQILRVSVKQQNSVQKLDRFGTGAGHGKTKSIPGFEQGWSSRDVASVAVPCTKNTGDDNATNLYVKAQAWGKNYPQSREDMVRIVKQAVKKHRHMVCVTLPTLYATS</sequence>
<reference evidence="1 2" key="1">
    <citation type="submission" date="2023-05" db="EMBL/GenBank/DDBJ databases">
        <title>Streptantibioticus silvisoli sp. nov., acidotolerant actinomycetes 1 from pine litter.</title>
        <authorList>
            <person name="Swiecimska M."/>
            <person name="Golinska P."/>
            <person name="Sangal V."/>
            <person name="Wachnowicz B."/>
            <person name="Goodfellow M."/>
        </authorList>
    </citation>
    <scope>NUCLEOTIDE SEQUENCE [LARGE SCALE GENOMIC DNA]</scope>
    <source>
        <strain evidence="1 2">DSM 42109</strain>
    </source>
</reference>
<comment type="caution">
    <text evidence="1">The sequence shown here is derived from an EMBL/GenBank/DDBJ whole genome shotgun (WGS) entry which is preliminary data.</text>
</comment>
<dbReference type="Proteomes" id="UP001214441">
    <property type="component" value="Unassembled WGS sequence"/>
</dbReference>
<evidence type="ECO:0000313" key="2">
    <source>
        <dbReference type="Proteomes" id="UP001214441"/>
    </source>
</evidence>
<keyword evidence="2" id="KW-1185">Reference proteome</keyword>
<proteinExistence type="predicted"/>
<gene>
    <name evidence="1" type="ORF">NMN56_019055</name>
</gene>
<accession>A0ABT6ZY83</accession>
<protein>
    <recommendedName>
        <fullName evidence="3">Secreted protein</fullName>
    </recommendedName>
</protein>
<dbReference type="EMBL" id="JANCPR020000018">
    <property type="protein sequence ID" value="MDJ1134030.1"/>
    <property type="molecule type" value="Genomic_DNA"/>
</dbReference>
<evidence type="ECO:0008006" key="3">
    <source>
        <dbReference type="Google" id="ProtNLM"/>
    </source>
</evidence>
<dbReference type="RefSeq" id="WP_274041028.1">
    <property type="nucleotide sequence ID" value="NZ_JANCPR020000018.1"/>
</dbReference>
<organism evidence="1 2">
    <name type="scientific">Streptomyces iconiensis</name>
    <dbReference type="NCBI Taxonomy" id="1384038"/>
    <lineage>
        <taxon>Bacteria</taxon>
        <taxon>Bacillati</taxon>
        <taxon>Actinomycetota</taxon>
        <taxon>Actinomycetes</taxon>
        <taxon>Kitasatosporales</taxon>
        <taxon>Streptomycetaceae</taxon>
        <taxon>Streptomyces</taxon>
    </lineage>
</organism>
<name>A0ABT6ZY83_9ACTN</name>